<dbReference type="InterPro" id="IPR023798">
    <property type="entry name" value="Ribosomal_uS7_dom"/>
</dbReference>
<sequence>MSHTPTKFEAEVPESEDNDTIVDNIQHMDPKDYIDIVTIWDRIRQREPIRPKYYKFSNSRKLPGPTHSANSFFSNSYLYDPLSQKFINQLMEEGNKTKAQRFFSQALDRIRTKLIQAAYLANPDSDPPPDQINPVEYFHRALHNVMPLMEVVSVGAMSQYSVPVKIRDKRRISLAMKWLVKHAEEIGATNEKKDSKLAKVIELAYNKQGTAYNTKIQMSKQCVASRAHAAFRYFKRNKTTLSRGKRKR</sequence>
<dbReference type="SUPFAM" id="SSF47973">
    <property type="entry name" value="Ribosomal protein S7"/>
    <property type="match status" value="1"/>
</dbReference>
<proteinExistence type="inferred from homology"/>
<keyword evidence="3" id="KW-0687">Ribonucleoprotein</keyword>
<evidence type="ECO:0000256" key="3">
    <source>
        <dbReference type="ARBA" id="ARBA00023274"/>
    </source>
</evidence>
<evidence type="ECO:0000313" key="5">
    <source>
        <dbReference type="EMBL" id="KAI6645976.1"/>
    </source>
</evidence>
<dbReference type="InterPro" id="IPR036823">
    <property type="entry name" value="Ribosomal_uS7_dom_sf"/>
</dbReference>
<dbReference type="EMBL" id="JAKMXF010000365">
    <property type="protein sequence ID" value="KAI6645976.1"/>
    <property type="molecule type" value="Genomic_DNA"/>
</dbReference>
<evidence type="ECO:0000256" key="2">
    <source>
        <dbReference type="ARBA" id="ARBA00022980"/>
    </source>
</evidence>
<name>A0AAV7JB82_9METZ</name>
<dbReference type="GO" id="GO:0006412">
    <property type="term" value="P:translation"/>
    <property type="evidence" value="ECO:0007669"/>
    <property type="project" value="InterPro"/>
</dbReference>
<dbReference type="Proteomes" id="UP001165289">
    <property type="component" value="Unassembled WGS sequence"/>
</dbReference>
<evidence type="ECO:0000313" key="6">
    <source>
        <dbReference type="Proteomes" id="UP001165289"/>
    </source>
</evidence>
<reference evidence="5 6" key="1">
    <citation type="journal article" date="2023" name="BMC Biol.">
        <title>The compact genome of the sponge Oopsacas minuta (Hexactinellida) is lacking key metazoan core genes.</title>
        <authorList>
            <person name="Santini S."/>
            <person name="Schenkelaars Q."/>
            <person name="Jourda C."/>
            <person name="Duchesne M."/>
            <person name="Belahbib H."/>
            <person name="Rocher C."/>
            <person name="Selva M."/>
            <person name="Riesgo A."/>
            <person name="Vervoort M."/>
            <person name="Leys S.P."/>
            <person name="Kodjabachian L."/>
            <person name="Le Bivic A."/>
            <person name="Borchiellini C."/>
            <person name="Claverie J.M."/>
            <person name="Renard E."/>
        </authorList>
    </citation>
    <scope>NUCLEOTIDE SEQUENCE [LARGE SCALE GENOMIC DNA]</scope>
    <source>
        <strain evidence="5">SPO-2</strain>
    </source>
</reference>
<comment type="caution">
    <text evidence="5">The sequence shown here is derived from an EMBL/GenBank/DDBJ whole genome shotgun (WGS) entry which is preliminary data.</text>
</comment>
<dbReference type="PANTHER" id="PTHR11205">
    <property type="entry name" value="RIBOSOMAL PROTEIN S7"/>
    <property type="match status" value="1"/>
</dbReference>
<gene>
    <name evidence="5" type="ORF">LOD99_13231</name>
</gene>
<evidence type="ECO:0000256" key="1">
    <source>
        <dbReference type="ARBA" id="ARBA00007151"/>
    </source>
</evidence>
<dbReference type="Gene3D" id="1.10.455.10">
    <property type="entry name" value="Ribosomal protein S7 domain"/>
    <property type="match status" value="1"/>
</dbReference>
<protein>
    <submittedName>
        <fullName evidence="5">28S ribosomal protein S7, mitochondrial-like</fullName>
    </submittedName>
</protein>
<evidence type="ECO:0000259" key="4">
    <source>
        <dbReference type="Pfam" id="PF00177"/>
    </source>
</evidence>
<comment type="similarity">
    <text evidence="1">Belongs to the universal ribosomal protein uS7 family.</text>
</comment>
<dbReference type="InterPro" id="IPR000235">
    <property type="entry name" value="Ribosomal_uS7"/>
</dbReference>
<dbReference type="GO" id="GO:1990904">
    <property type="term" value="C:ribonucleoprotein complex"/>
    <property type="evidence" value="ECO:0007669"/>
    <property type="project" value="UniProtKB-KW"/>
</dbReference>
<organism evidence="5 6">
    <name type="scientific">Oopsacas minuta</name>
    <dbReference type="NCBI Taxonomy" id="111878"/>
    <lineage>
        <taxon>Eukaryota</taxon>
        <taxon>Metazoa</taxon>
        <taxon>Porifera</taxon>
        <taxon>Hexactinellida</taxon>
        <taxon>Hexasterophora</taxon>
        <taxon>Lyssacinosida</taxon>
        <taxon>Leucopsacidae</taxon>
        <taxon>Oopsacas</taxon>
    </lineage>
</organism>
<keyword evidence="2 5" id="KW-0689">Ribosomal protein</keyword>
<feature type="domain" description="Small ribosomal subunit protein uS7" evidence="4">
    <location>
        <begin position="76"/>
        <end position="226"/>
    </location>
</feature>
<accession>A0AAV7JB82</accession>
<keyword evidence="6" id="KW-1185">Reference proteome</keyword>
<dbReference type="GO" id="GO:0005840">
    <property type="term" value="C:ribosome"/>
    <property type="evidence" value="ECO:0007669"/>
    <property type="project" value="UniProtKB-KW"/>
</dbReference>
<dbReference type="Pfam" id="PF00177">
    <property type="entry name" value="Ribosomal_S7"/>
    <property type="match status" value="1"/>
</dbReference>
<dbReference type="AlphaFoldDB" id="A0AAV7JB82"/>